<dbReference type="AlphaFoldDB" id="A0A9J5Y5L5"/>
<dbReference type="GO" id="GO:0003676">
    <property type="term" value="F:nucleic acid binding"/>
    <property type="evidence" value="ECO:0007669"/>
    <property type="project" value="InterPro"/>
</dbReference>
<dbReference type="SMART" id="SM00343">
    <property type="entry name" value="ZnF_C2HC"/>
    <property type="match status" value="1"/>
</dbReference>
<reference evidence="3 4" key="1">
    <citation type="submission" date="2020-09" db="EMBL/GenBank/DDBJ databases">
        <title>De no assembly of potato wild relative species, Solanum commersonii.</title>
        <authorList>
            <person name="Cho K."/>
        </authorList>
    </citation>
    <scope>NUCLEOTIDE SEQUENCE [LARGE SCALE GENOMIC DNA]</scope>
    <source>
        <strain evidence="3">LZ3.2</strain>
        <tissue evidence="3">Leaf</tissue>
    </source>
</reference>
<evidence type="ECO:0000313" key="3">
    <source>
        <dbReference type="EMBL" id="KAG5595314.1"/>
    </source>
</evidence>
<dbReference type="OrthoDB" id="1304528at2759"/>
<protein>
    <recommendedName>
        <fullName evidence="2">CCHC-type domain-containing protein</fullName>
    </recommendedName>
</protein>
<sequence length="237" mass="26821">MGKGDISGHCCNDVKGLMKMATFDNEKLQSILNASRKKLWLLQRRSLDQSSNRSNRSISNSPYHSAENYVNLSCYTCGDIGHKSFNCRKFSFGKWIWRPNVVNPKPQGSKNTWEQTKRTCKKGMWVIDSGCSRHMCEKKENFKTLNKNAGRYAQTRDNAKGEVEGVESITLSSSCDISEVYLVEGLKHNLLSISQICDVGFNSYNATTCTIRHVTKDIIIIEIVMIISTLTCQHIHV</sequence>
<organism evidence="3 4">
    <name type="scientific">Solanum commersonii</name>
    <name type="common">Commerson's wild potato</name>
    <name type="synonym">Commerson's nightshade</name>
    <dbReference type="NCBI Taxonomy" id="4109"/>
    <lineage>
        <taxon>Eukaryota</taxon>
        <taxon>Viridiplantae</taxon>
        <taxon>Streptophyta</taxon>
        <taxon>Embryophyta</taxon>
        <taxon>Tracheophyta</taxon>
        <taxon>Spermatophyta</taxon>
        <taxon>Magnoliopsida</taxon>
        <taxon>eudicotyledons</taxon>
        <taxon>Gunneridae</taxon>
        <taxon>Pentapetalae</taxon>
        <taxon>asterids</taxon>
        <taxon>lamiids</taxon>
        <taxon>Solanales</taxon>
        <taxon>Solanaceae</taxon>
        <taxon>Solanoideae</taxon>
        <taxon>Solaneae</taxon>
        <taxon>Solanum</taxon>
    </lineage>
</organism>
<dbReference type="InterPro" id="IPR001878">
    <property type="entry name" value="Znf_CCHC"/>
</dbReference>
<dbReference type="EMBL" id="JACXVP010000007">
    <property type="protein sequence ID" value="KAG5595314.1"/>
    <property type="molecule type" value="Genomic_DNA"/>
</dbReference>
<evidence type="ECO:0000313" key="4">
    <source>
        <dbReference type="Proteomes" id="UP000824120"/>
    </source>
</evidence>
<dbReference type="Proteomes" id="UP000824120">
    <property type="component" value="Chromosome 7"/>
</dbReference>
<keyword evidence="4" id="KW-1185">Reference proteome</keyword>
<name>A0A9J5Y5L5_SOLCO</name>
<keyword evidence="1" id="KW-0479">Metal-binding</keyword>
<comment type="caution">
    <text evidence="3">The sequence shown here is derived from an EMBL/GenBank/DDBJ whole genome shotgun (WGS) entry which is preliminary data.</text>
</comment>
<dbReference type="GO" id="GO:0008270">
    <property type="term" value="F:zinc ion binding"/>
    <property type="evidence" value="ECO:0007669"/>
    <property type="project" value="UniProtKB-KW"/>
</dbReference>
<gene>
    <name evidence="3" type="ORF">H5410_036546</name>
</gene>
<proteinExistence type="predicted"/>
<evidence type="ECO:0000259" key="2">
    <source>
        <dbReference type="PROSITE" id="PS50158"/>
    </source>
</evidence>
<dbReference type="PROSITE" id="PS50158">
    <property type="entry name" value="ZF_CCHC"/>
    <property type="match status" value="1"/>
</dbReference>
<evidence type="ECO:0000256" key="1">
    <source>
        <dbReference type="PROSITE-ProRule" id="PRU00047"/>
    </source>
</evidence>
<dbReference type="InterPro" id="IPR054722">
    <property type="entry name" value="PolX-like_BBD"/>
</dbReference>
<keyword evidence="1" id="KW-0863">Zinc-finger</keyword>
<feature type="domain" description="CCHC-type" evidence="2">
    <location>
        <begin position="74"/>
        <end position="89"/>
    </location>
</feature>
<dbReference type="Pfam" id="PF22936">
    <property type="entry name" value="Pol_BBD"/>
    <property type="match status" value="1"/>
</dbReference>
<keyword evidence="1" id="KW-0862">Zinc</keyword>
<dbReference type="Pfam" id="PF00098">
    <property type="entry name" value="zf-CCHC"/>
    <property type="match status" value="1"/>
</dbReference>
<accession>A0A9J5Y5L5</accession>